<name>A0ABR7CJK6_9BACT</name>
<evidence type="ECO:0000256" key="6">
    <source>
        <dbReference type="ARBA" id="ARBA00023136"/>
    </source>
</evidence>
<gene>
    <name evidence="9" type="ORF">H8S08_02205</name>
</gene>
<organism evidence="9 10">
    <name type="scientific">Alistipes hominis</name>
    <dbReference type="NCBI Taxonomy" id="2763015"/>
    <lineage>
        <taxon>Bacteria</taxon>
        <taxon>Pseudomonadati</taxon>
        <taxon>Bacteroidota</taxon>
        <taxon>Bacteroidia</taxon>
        <taxon>Bacteroidales</taxon>
        <taxon>Rikenellaceae</taxon>
        <taxon>Alistipes</taxon>
    </lineage>
</organism>
<feature type="transmembrane region" description="Helical" evidence="7">
    <location>
        <begin position="432"/>
        <end position="459"/>
    </location>
</feature>
<sequence length="739" mass="81334">MKAKRNYIIYGLMLAAFAALLLWIVHLGHAYDGLGPGAAPSGEDSPVGLLYDTLTINLKHPLSLLLLQVIAILITVRIFSYLFKYLGQPGVIGEIVAGIVLGPSVLGHLSPETFAFLFDPDSLVPLNIISQIGLVLFMFVIGMELDLGVIRRKASETLVISHASIIVPFLMGMGLAYVVYPEFGARHASFVPFALFVAISVSITAFPVLARIVQERNLSKTPMGMLAIASAANNDVTAWCLLAAVIAVARAGSVTSAFFTIVLTALYILFMFYLVKPFLRKIGEFYNKQETVSKTLVAFIFLVLIISSYITEILGIHALFGAFLAGVVMPANLSFRRVMTEKIEDVALVLFLPLFFVFTGLRTEIGLLNTPHLWGICALFIVVSIAGKMIGATFSARLVGESWKDSLSIGVLMNTRGLMELIVLNIGYEMGIIPSSLFVIFVIMALFTTFMATPLLALIEKIAGYKSRKVRPTRNGHPRILISFANPESGPLFLKLVRLLYGRVLKDAKVTAIHYTIGTETNPLNASDYSKESFSLLEPEAKRLGLRVDMRYRVTDHYTEDLCALADDEHYDFVLTGVGPAFLRSYLDPPRRLNALLSKGGKWLSPGLTQDKIRVLFQNMHSAFGVFVNRDIDSVTDAGVILRDERDRSLLSLVGSMSDRLRVELSSVNGDSPFLDKDSAGKSGRFTIGDPQEPLAARLKGKQLVLISYSAWQYILRNERALLHALPSFIIVKPQEGDR</sequence>
<keyword evidence="4 7" id="KW-1133">Transmembrane helix</keyword>
<evidence type="ECO:0000259" key="8">
    <source>
        <dbReference type="Pfam" id="PF00999"/>
    </source>
</evidence>
<evidence type="ECO:0000256" key="2">
    <source>
        <dbReference type="ARBA" id="ARBA00022448"/>
    </source>
</evidence>
<keyword evidence="3 7" id="KW-0812">Transmembrane</keyword>
<accession>A0ABR7CJK6</accession>
<comment type="caution">
    <text evidence="9">The sequence shown here is derived from an EMBL/GenBank/DDBJ whole genome shotgun (WGS) entry which is preliminary data.</text>
</comment>
<dbReference type="InterPro" id="IPR038770">
    <property type="entry name" value="Na+/solute_symporter_sf"/>
</dbReference>
<dbReference type="PANTHER" id="PTHR32468:SF0">
    <property type="entry name" value="K(+)_H(+) ANTIPORTER 1"/>
    <property type="match status" value="1"/>
</dbReference>
<dbReference type="EMBL" id="JACOOK010000001">
    <property type="protein sequence ID" value="MBC5615836.1"/>
    <property type="molecule type" value="Genomic_DNA"/>
</dbReference>
<evidence type="ECO:0000313" key="9">
    <source>
        <dbReference type="EMBL" id="MBC5615836.1"/>
    </source>
</evidence>
<dbReference type="InterPro" id="IPR006153">
    <property type="entry name" value="Cation/H_exchanger_TM"/>
</dbReference>
<proteinExistence type="predicted"/>
<feature type="transmembrane region" description="Helical" evidence="7">
    <location>
        <begin position="291"/>
        <end position="310"/>
    </location>
</feature>
<dbReference type="RefSeq" id="WP_101571174.1">
    <property type="nucleotide sequence ID" value="NZ_JACOOK010000001.1"/>
</dbReference>
<reference evidence="9 10" key="1">
    <citation type="submission" date="2020-08" db="EMBL/GenBank/DDBJ databases">
        <title>Genome public.</title>
        <authorList>
            <person name="Liu C."/>
            <person name="Sun Q."/>
        </authorList>
    </citation>
    <scope>NUCLEOTIDE SEQUENCE [LARGE SCALE GENOMIC DNA]</scope>
    <source>
        <strain evidence="9 10">New-7</strain>
    </source>
</reference>
<feature type="transmembrane region" description="Helical" evidence="7">
    <location>
        <begin position="190"/>
        <end position="213"/>
    </location>
</feature>
<comment type="subcellular location">
    <subcellularLocation>
        <location evidence="1">Membrane</location>
        <topology evidence="1">Multi-pass membrane protein</topology>
    </subcellularLocation>
</comment>
<dbReference type="Proteomes" id="UP000636891">
    <property type="component" value="Unassembled WGS sequence"/>
</dbReference>
<feature type="transmembrane region" description="Helical" evidence="7">
    <location>
        <begin position="95"/>
        <end position="118"/>
    </location>
</feature>
<dbReference type="PANTHER" id="PTHR32468">
    <property type="entry name" value="CATION/H + ANTIPORTER"/>
    <property type="match status" value="1"/>
</dbReference>
<evidence type="ECO:0000256" key="5">
    <source>
        <dbReference type="ARBA" id="ARBA00023065"/>
    </source>
</evidence>
<feature type="transmembrane region" description="Helical" evidence="7">
    <location>
        <begin position="373"/>
        <end position="394"/>
    </location>
</feature>
<dbReference type="InterPro" id="IPR050794">
    <property type="entry name" value="CPA2_transporter"/>
</dbReference>
<feature type="transmembrane region" description="Helical" evidence="7">
    <location>
        <begin position="62"/>
        <end position="83"/>
    </location>
</feature>
<feature type="transmembrane region" description="Helical" evidence="7">
    <location>
        <begin position="316"/>
        <end position="335"/>
    </location>
</feature>
<evidence type="ECO:0000256" key="1">
    <source>
        <dbReference type="ARBA" id="ARBA00004141"/>
    </source>
</evidence>
<keyword evidence="10" id="KW-1185">Reference proteome</keyword>
<evidence type="ECO:0000313" key="10">
    <source>
        <dbReference type="Proteomes" id="UP000636891"/>
    </source>
</evidence>
<evidence type="ECO:0000256" key="3">
    <source>
        <dbReference type="ARBA" id="ARBA00022692"/>
    </source>
</evidence>
<feature type="transmembrane region" description="Helical" evidence="7">
    <location>
        <begin position="225"/>
        <end position="251"/>
    </location>
</feature>
<keyword evidence="2" id="KW-0813">Transport</keyword>
<feature type="transmembrane region" description="Helical" evidence="7">
    <location>
        <begin position="347"/>
        <end position="367"/>
    </location>
</feature>
<evidence type="ECO:0000256" key="4">
    <source>
        <dbReference type="ARBA" id="ARBA00022989"/>
    </source>
</evidence>
<dbReference type="Gene3D" id="1.20.1530.20">
    <property type="match status" value="1"/>
</dbReference>
<feature type="domain" description="Cation/H+ exchanger transmembrane" evidence="8">
    <location>
        <begin position="74"/>
        <end position="455"/>
    </location>
</feature>
<protein>
    <submittedName>
        <fullName evidence="9">Cation:proton antiporter</fullName>
    </submittedName>
</protein>
<keyword evidence="5" id="KW-0406">Ion transport</keyword>
<dbReference type="Pfam" id="PF00999">
    <property type="entry name" value="Na_H_Exchanger"/>
    <property type="match status" value="1"/>
</dbReference>
<evidence type="ECO:0000256" key="7">
    <source>
        <dbReference type="SAM" id="Phobius"/>
    </source>
</evidence>
<keyword evidence="6 7" id="KW-0472">Membrane</keyword>
<feature type="transmembrane region" description="Helical" evidence="7">
    <location>
        <begin position="257"/>
        <end position="279"/>
    </location>
</feature>
<feature type="transmembrane region" description="Helical" evidence="7">
    <location>
        <begin position="157"/>
        <end position="178"/>
    </location>
</feature>
<feature type="transmembrane region" description="Helical" evidence="7">
    <location>
        <begin position="124"/>
        <end position="145"/>
    </location>
</feature>